<dbReference type="EMBL" id="UINC01183182">
    <property type="protein sequence ID" value="SVD93801.1"/>
    <property type="molecule type" value="Genomic_DNA"/>
</dbReference>
<sequence>MYRLAVGAEQETATPSDTRGCGSVRMVEAAGIEPRSHVLHNDAESQQNDAKSRQSSALAKSPDTADEQKPALPQQNPSTSTHQKCVPSVSKNPDLDQVVAAWDDLPDLIKAQILELVKTST</sequence>
<reference evidence="2" key="1">
    <citation type="submission" date="2018-05" db="EMBL/GenBank/DDBJ databases">
        <authorList>
            <person name="Lanie J.A."/>
            <person name="Ng W.-L."/>
            <person name="Kazmierczak K.M."/>
            <person name="Andrzejewski T.M."/>
            <person name="Davidsen T.M."/>
            <person name="Wayne K.J."/>
            <person name="Tettelin H."/>
            <person name="Glass J.I."/>
            <person name="Rusch D."/>
            <person name="Podicherti R."/>
            <person name="Tsui H.-C.T."/>
            <person name="Winkler M.E."/>
        </authorList>
    </citation>
    <scope>NUCLEOTIDE SEQUENCE</scope>
</reference>
<feature type="compositionally biased region" description="Polar residues" evidence="1">
    <location>
        <begin position="44"/>
        <end position="58"/>
    </location>
</feature>
<evidence type="ECO:0000256" key="1">
    <source>
        <dbReference type="SAM" id="MobiDB-lite"/>
    </source>
</evidence>
<gene>
    <name evidence="2" type="ORF">METZ01_LOCUS446655</name>
</gene>
<feature type="compositionally biased region" description="Polar residues" evidence="1">
    <location>
        <begin position="73"/>
        <end position="83"/>
    </location>
</feature>
<evidence type="ECO:0000313" key="2">
    <source>
        <dbReference type="EMBL" id="SVD93801.1"/>
    </source>
</evidence>
<feature type="region of interest" description="Disordered" evidence="1">
    <location>
        <begin position="1"/>
        <end position="91"/>
    </location>
</feature>
<protein>
    <submittedName>
        <fullName evidence="2">Uncharacterized protein</fullName>
    </submittedName>
</protein>
<organism evidence="2">
    <name type="scientific">marine metagenome</name>
    <dbReference type="NCBI Taxonomy" id="408172"/>
    <lineage>
        <taxon>unclassified sequences</taxon>
        <taxon>metagenomes</taxon>
        <taxon>ecological metagenomes</taxon>
    </lineage>
</organism>
<dbReference type="AlphaFoldDB" id="A0A382ZE95"/>
<accession>A0A382ZE95</accession>
<proteinExistence type="predicted"/>
<name>A0A382ZE95_9ZZZZ</name>
<feature type="compositionally biased region" description="Basic and acidic residues" evidence="1">
    <location>
        <begin position="34"/>
        <end position="43"/>
    </location>
</feature>